<dbReference type="InterPro" id="IPR004979">
    <property type="entry name" value="TF_AP2"/>
</dbReference>
<evidence type="ECO:0000256" key="6">
    <source>
        <dbReference type="ARBA" id="ARBA00023242"/>
    </source>
</evidence>
<evidence type="ECO:0000256" key="8">
    <source>
        <dbReference type="SAM" id="MobiDB-lite"/>
    </source>
</evidence>
<dbReference type="GO" id="GO:0005634">
    <property type="term" value="C:nucleus"/>
    <property type="evidence" value="ECO:0007669"/>
    <property type="project" value="UniProtKB-SubCell"/>
</dbReference>
<dbReference type="PANTHER" id="PTHR10812">
    <property type="entry name" value="TRANSCRIPTION FACTOR AP-2"/>
    <property type="match status" value="1"/>
</dbReference>
<reference evidence="11" key="1">
    <citation type="submission" date="2010-08" db="EMBL/GenBank/DDBJ databases">
        <authorList>
            <consortium name="Caenorhabditis japonica Sequencing Consortium"/>
            <person name="Wilson R.K."/>
        </authorList>
    </citation>
    <scope>NUCLEOTIDE SEQUENCE [LARGE SCALE GENOMIC DNA]</scope>
    <source>
        <strain evidence="11">DF5081</strain>
    </source>
</reference>
<evidence type="ECO:0000256" key="2">
    <source>
        <dbReference type="ARBA" id="ARBA00007770"/>
    </source>
</evidence>
<keyword evidence="5" id="KW-0804">Transcription</keyword>
<keyword evidence="6" id="KW-0539">Nucleus</keyword>
<keyword evidence="3" id="KW-0805">Transcription regulation</keyword>
<keyword evidence="7" id="KW-0175">Coiled coil</keyword>
<evidence type="ECO:0000313" key="10">
    <source>
        <dbReference type="EnsemblMetazoa" id="CJA17103.1"/>
    </source>
</evidence>
<dbReference type="GO" id="GO:0000977">
    <property type="term" value="F:RNA polymerase II transcription regulatory region sequence-specific DNA binding"/>
    <property type="evidence" value="ECO:0007669"/>
    <property type="project" value="TreeGrafter"/>
</dbReference>
<dbReference type="GO" id="GO:0042127">
    <property type="term" value="P:regulation of cell population proliferation"/>
    <property type="evidence" value="ECO:0007669"/>
    <property type="project" value="TreeGrafter"/>
</dbReference>
<dbReference type="EnsemblMetazoa" id="CJA17103.2">
    <property type="protein sequence ID" value="CJA17103.2"/>
    <property type="gene ID" value="WBGene00136307"/>
</dbReference>
<dbReference type="AlphaFoldDB" id="A0A8R1E123"/>
<dbReference type="Proteomes" id="UP000005237">
    <property type="component" value="Unassembled WGS sequence"/>
</dbReference>
<keyword evidence="4" id="KW-0238">DNA-binding</keyword>
<dbReference type="EnsemblMetazoa" id="CJA17103.1">
    <property type="protein sequence ID" value="CJA17103.1"/>
    <property type="gene ID" value="WBGene00136307"/>
</dbReference>
<keyword evidence="11" id="KW-1185">Reference proteome</keyword>
<dbReference type="GO" id="GO:0000981">
    <property type="term" value="F:DNA-binding transcription factor activity, RNA polymerase II-specific"/>
    <property type="evidence" value="ECO:0007669"/>
    <property type="project" value="TreeGrafter"/>
</dbReference>
<feature type="region of interest" description="Disordered" evidence="8">
    <location>
        <begin position="252"/>
        <end position="283"/>
    </location>
</feature>
<dbReference type="Pfam" id="PF03299">
    <property type="entry name" value="TF_AP-2"/>
    <property type="match status" value="1"/>
</dbReference>
<evidence type="ECO:0000256" key="3">
    <source>
        <dbReference type="ARBA" id="ARBA00023015"/>
    </source>
</evidence>
<protein>
    <submittedName>
        <fullName evidence="10">TF_AP-2 domain-containing protein</fullName>
    </submittedName>
</protein>
<dbReference type="PANTHER" id="PTHR10812:SF15">
    <property type="entry name" value="TRANSCRIPTION FACTOR APTF-2"/>
    <property type="match status" value="1"/>
</dbReference>
<evidence type="ECO:0000256" key="5">
    <source>
        <dbReference type="ARBA" id="ARBA00023163"/>
    </source>
</evidence>
<comment type="similarity">
    <text evidence="2">Belongs to the AP-2 family.</text>
</comment>
<feature type="compositionally biased region" description="Basic and acidic residues" evidence="8">
    <location>
        <begin position="252"/>
        <end position="282"/>
    </location>
</feature>
<evidence type="ECO:0000259" key="9">
    <source>
        <dbReference type="Pfam" id="PF03299"/>
    </source>
</evidence>
<reference evidence="10" key="2">
    <citation type="submission" date="2022-06" db="UniProtKB">
        <authorList>
            <consortium name="EnsemblMetazoa"/>
        </authorList>
    </citation>
    <scope>IDENTIFICATION</scope>
    <source>
        <strain evidence="10">DF5081</strain>
    </source>
</reference>
<accession>A0A8R1E123</accession>
<proteinExistence type="inferred from homology"/>
<name>A0A8R1E123_CAEJA</name>
<evidence type="ECO:0000256" key="1">
    <source>
        <dbReference type="ARBA" id="ARBA00004123"/>
    </source>
</evidence>
<organism evidence="10 11">
    <name type="scientific">Caenorhabditis japonica</name>
    <dbReference type="NCBI Taxonomy" id="281687"/>
    <lineage>
        <taxon>Eukaryota</taxon>
        <taxon>Metazoa</taxon>
        <taxon>Ecdysozoa</taxon>
        <taxon>Nematoda</taxon>
        <taxon>Chromadorea</taxon>
        <taxon>Rhabditida</taxon>
        <taxon>Rhabditina</taxon>
        <taxon>Rhabditomorpha</taxon>
        <taxon>Rhabditoidea</taxon>
        <taxon>Rhabditidae</taxon>
        <taxon>Peloderinae</taxon>
        <taxon>Caenorhabditis</taxon>
    </lineage>
</organism>
<sequence length="584" mass="66642">MVEKYQKGTSLLSHLLQTSENAHHNNTPSIPTGESVHNNTTPRIFFSKCNYQNMSQVDLMKLCLAVDQYLKLPNSNRDMDLEERMSRMKQMSDDIKMEIQRRAEEKNVQDVSASKPTQTLSQHCRFLQLISGKAKEMSPTQKQLLQRLVREKIKTDVQLTNKSTAGILDQSGSQSFQKIQRKNENSERKVSSLHKMLHLLPLESQTKVLQKLDDIQKTNSEKAQSTSESVRRNLAEKKMLLGMILSMQNQNEERRTEVELTKVTNESKIKRKKESVPSKDSSKLLPSDEVFELVKGRLVAGENFKKYFVTVEEIRRRIEGYEKLTSTNVANNLRRPKVKNGYELMRAQLAERGIQCKVNKRQNVYATKMIALSESEVKEFITDMSAACSDYPVSKIAGEILDHHINCDVNSVISLGYSSDDFVNVMSSLRSIFNSVLPPLTGIKSFASNDRLFNHAMETFSEATHGFGILSQRFWLNQLVEIAEAMASHPRIHDKNGERFRAVSDYEMAIVETSGGGSLELPLVFNGKLSDDEEKLDKSDEIRKKRDAINAKRKAKRAENKKKTLAEKAEATQLMRRIFEEQNL</sequence>
<dbReference type="InterPro" id="IPR013854">
    <property type="entry name" value="TF_AP2_C"/>
</dbReference>
<evidence type="ECO:0000256" key="4">
    <source>
        <dbReference type="ARBA" id="ARBA00023125"/>
    </source>
</evidence>
<feature type="coiled-coil region" evidence="7">
    <location>
        <begin position="548"/>
        <end position="575"/>
    </location>
</feature>
<evidence type="ECO:0000256" key="7">
    <source>
        <dbReference type="SAM" id="Coils"/>
    </source>
</evidence>
<comment type="subcellular location">
    <subcellularLocation>
        <location evidence="1">Nucleus</location>
    </subcellularLocation>
</comment>
<feature type="domain" description="Transcription factor AP-2 C-terminal" evidence="9">
    <location>
        <begin position="291"/>
        <end position="486"/>
    </location>
</feature>
<evidence type="ECO:0000313" key="11">
    <source>
        <dbReference type="Proteomes" id="UP000005237"/>
    </source>
</evidence>